<dbReference type="AlphaFoldDB" id="A0A1Q5P8N6"/>
<dbReference type="PANTHER" id="PTHR43304:SF1">
    <property type="entry name" value="PAC DOMAIN-CONTAINING PROTEIN"/>
    <property type="match status" value="1"/>
</dbReference>
<dbReference type="PROSITE" id="PS50113">
    <property type="entry name" value="PAC"/>
    <property type="match status" value="1"/>
</dbReference>
<dbReference type="Pfam" id="PF00512">
    <property type="entry name" value="HisKA"/>
    <property type="match status" value="1"/>
</dbReference>
<dbReference type="PROSITE" id="PS50109">
    <property type="entry name" value="HIS_KIN"/>
    <property type="match status" value="1"/>
</dbReference>
<dbReference type="EC" id="2.7.13.3" evidence="2"/>
<keyword evidence="3" id="KW-0597">Phosphoprotein</keyword>
<dbReference type="PANTHER" id="PTHR43304">
    <property type="entry name" value="PHYTOCHROME-LIKE PROTEIN CPH1"/>
    <property type="match status" value="1"/>
</dbReference>
<dbReference type="Pfam" id="PF08448">
    <property type="entry name" value="PAS_4"/>
    <property type="match status" value="1"/>
</dbReference>
<dbReference type="Gene3D" id="3.30.565.10">
    <property type="entry name" value="Histidine kinase-like ATPase, C-terminal domain"/>
    <property type="match status" value="1"/>
</dbReference>
<dbReference type="InterPro" id="IPR000014">
    <property type="entry name" value="PAS"/>
</dbReference>
<dbReference type="NCBIfam" id="TIGR00229">
    <property type="entry name" value="sensory_box"/>
    <property type="match status" value="1"/>
</dbReference>
<accession>A0A1Q5P8N6</accession>
<evidence type="ECO:0000256" key="3">
    <source>
        <dbReference type="ARBA" id="ARBA00022553"/>
    </source>
</evidence>
<comment type="catalytic activity">
    <reaction evidence="1">
        <text>ATP + protein L-histidine = ADP + protein N-phospho-L-histidine.</text>
        <dbReference type="EC" id="2.7.13.3"/>
    </reaction>
</comment>
<dbReference type="SMART" id="SM00091">
    <property type="entry name" value="PAS"/>
    <property type="match status" value="1"/>
</dbReference>
<sequence>MGALMRAYDWESHPLGAAEHWPQSLKANIRLMLNSRFPMFIWWTKGLYMFHNDAYLPALGKKHPQALGASAREMWAEIWEQIGGITTDILENGSQFYAENLLLFLERKGFAEETYWTFSYSPAFNDAGEVEGIFCACSEETSFVFSQRRLKTLKDISDALAQVQTLEQLGSTACAVLEENAMDLPYSLLYLSNSSGSEAVLAGKSGELADNLVPDKIPLRAGEAAWPLAQVQQTRKSLVVDLPGDAAAGAAQRAAILPILRPGQDLVVGFFIAGLSDKQEYNEAIRSFHDLLTGQIGTSINSVLARQEILKRQEYLKDIFQQAPVGITMLRGSDYIVDIANPGVCEIWRVKQEDVLGKPILQVIPEAGEQGFKDLLDGVMATGIPYVAKEQPLVLERKGIQEIVYLNFVYHPLRDEQGFITGVIAVAIDISEQVKARQEIEFINRELLATNADLDNFVYSASHDLKAPIFNIEGLVNELQAHLPREVSSSAEVQQLTTHIHTSIDRFKRVVTDLTQVARIQREGSEDASTIQLETLISEVWRDFKPVVAETGATLETHLAPGAAIIRFSAKNLRSVVYNLVSNALKYKAPDRSPRIAISAAATTEHFILAVKDNGLGVNPEDVKKMFSLFKRLHDHVEGSGIGLYIVKKIVENAGGKIEVESNPGKGTTVRIYFKK</sequence>
<keyword evidence="4" id="KW-0808">Transferase</keyword>
<evidence type="ECO:0000313" key="9">
    <source>
        <dbReference type="Proteomes" id="UP000186551"/>
    </source>
</evidence>
<reference evidence="8 9" key="1">
    <citation type="submission" date="2016-03" db="EMBL/GenBank/DDBJ databases">
        <title>Genome sequence of Pontibacter sp. nov., of the family cytophagaceae, isolated from marine sediment of the Yellow Sea, China.</title>
        <authorList>
            <person name="Zhang G."/>
            <person name="Zhang R."/>
        </authorList>
    </citation>
    <scope>NUCLEOTIDE SEQUENCE [LARGE SCALE GENOMIC DNA]</scope>
    <source>
        <strain evidence="8 9">S10-8</strain>
    </source>
</reference>
<dbReference type="GO" id="GO:0000155">
    <property type="term" value="F:phosphorelay sensor kinase activity"/>
    <property type="evidence" value="ECO:0007669"/>
    <property type="project" value="InterPro"/>
</dbReference>
<dbReference type="CDD" id="cd00082">
    <property type="entry name" value="HisKA"/>
    <property type="match status" value="1"/>
</dbReference>
<feature type="domain" description="Histidine kinase" evidence="6">
    <location>
        <begin position="460"/>
        <end position="676"/>
    </location>
</feature>
<dbReference type="InterPro" id="IPR003661">
    <property type="entry name" value="HisK_dim/P_dom"/>
</dbReference>
<organism evidence="8 9">
    <name type="scientific">Pontibacter flavimaris</name>
    <dbReference type="NCBI Taxonomy" id="1797110"/>
    <lineage>
        <taxon>Bacteria</taxon>
        <taxon>Pseudomonadati</taxon>
        <taxon>Bacteroidota</taxon>
        <taxon>Cytophagia</taxon>
        <taxon>Cytophagales</taxon>
        <taxon>Hymenobacteraceae</taxon>
        <taxon>Pontibacter</taxon>
    </lineage>
</organism>
<dbReference type="Gene3D" id="1.10.287.130">
    <property type="match status" value="1"/>
</dbReference>
<gene>
    <name evidence="8" type="ORF">A3841_05455</name>
</gene>
<keyword evidence="5 8" id="KW-0418">Kinase</keyword>
<evidence type="ECO:0000313" key="8">
    <source>
        <dbReference type="EMBL" id="OKL38596.1"/>
    </source>
</evidence>
<dbReference type="SUPFAM" id="SSF55785">
    <property type="entry name" value="PYP-like sensor domain (PAS domain)"/>
    <property type="match status" value="2"/>
</dbReference>
<protein>
    <recommendedName>
        <fullName evidence="2">histidine kinase</fullName>
        <ecNumber evidence="2">2.7.13.3</ecNumber>
    </recommendedName>
</protein>
<dbReference type="InterPro" id="IPR000700">
    <property type="entry name" value="PAS-assoc_C"/>
</dbReference>
<evidence type="ECO:0000256" key="4">
    <source>
        <dbReference type="ARBA" id="ARBA00022679"/>
    </source>
</evidence>
<dbReference type="STRING" id="1797110.A3841_05455"/>
<dbReference type="InterPro" id="IPR013656">
    <property type="entry name" value="PAS_4"/>
</dbReference>
<comment type="caution">
    <text evidence="8">The sequence shown here is derived from an EMBL/GenBank/DDBJ whole genome shotgun (WGS) entry which is preliminary data.</text>
</comment>
<dbReference type="InterPro" id="IPR035965">
    <property type="entry name" value="PAS-like_dom_sf"/>
</dbReference>
<dbReference type="SUPFAM" id="SSF55874">
    <property type="entry name" value="ATPase domain of HSP90 chaperone/DNA topoisomerase II/histidine kinase"/>
    <property type="match status" value="1"/>
</dbReference>
<dbReference type="SUPFAM" id="SSF47384">
    <property type="entry name" value="Homodimeric domain of signal transducing histidine kinase"/>
    <property type="match status" value="1"/>
</dbReference>
<feature type="domain" description="PAC" evidence="7">
    <location>
        <begin position="388"/>
        <end position="442"/>
    </location>
</feature>
<dbReference type="SUPFAM" id="SSF55781">
    <property type="entry name" value="GAF domain-like"/>
    <property type="match status" value="1"/>
</dbReference>
<dbReference type="CDD" id="cd00130">
    <property type="entry name" value="PAS"/>
    <property type="match status" value="1"/>
</dbReference>
<keyword evidence="9" id="KW-1185">Reference proteome</keyword>
<dbReference type="PRINTS" id="PR00344">
    <property type="entry name" value="BCTRLSENSOR"/>
</dbReference>
<dbReference type="SMART" id="SM00388">
    <property type="entry name" value="HisKA"/>
    <property type="match status" value="1"/>
</dbReference>
<dbReference type="SMART" id="SM00387">
    <property type="entry name" value="HATPase_c"/>
    <property type="match status" value="1"/>
</dbReference>
<dbReference type="EMBL" id="LVWA01000012">
    <property type="protein sequence ID" value="OKL38596.1"/>
    <property type="molecule type" value="Genomic_DNA"/>
</dbReference>
<dbReference type="InterPro" id="IPR004358">
    <property type="entry name" value="Sig_transdc_His_kin-like_C"/>
</dbReference>
<evidence type="ECO:0000256" key="1">
    <source>
        <dbReference type="ARBA" id="ARBA00000085"/>
    </source>
</evidence>
<dbReference type="Proteomes" id="UP000186551">
    <property type="component" value="Unassembled WGS sequence"/>
</dbReference>
<dbReference type="InterPro" id="IPR036097">
    <property type="entry name" value="HisK_dim/P_sf"/>
</dbReference>
<dbReference type="InterPro" id="IPR052162">
    <property type="entry name" value="Sensor_kinase/Photoreceptor"/>
</dbReference>
<dbReference type="Gene3D" id="3.30.450.20">
    <property type="entry name" value="PAS domain"/>
    <property type="match status" value="2"/>
</dbReference>
<dbReference type="InterPro" id="IPR003594">
    <property type="entry name" value="HATPase_dom"/>
</dbReference>
<name>A0A1Q5P8N6_9BACT</name>
<dbReference type="OrthoDB" id="9766459at2"/>
<proteinExistence type="predicted"/>
<dbReference type="InterPro" id="IPR005467">
    <property type="entry name" value="His_kinase_dom"/>
</dbReference>
<evidence type="ECO:0000259" key="7">
    <source>
        <dbReference type="PROSITE" id="PS50113"/>
    </source>
</evidence>
<dbReference type="InterPro" id="IPR036890">
    <property type="entry name" value="HATPase_C_sf"/>
</dbReference>
<evidence type="ECO:0000259" key="6">
    <source>
        <dbReference type="PROSITE" id="PS50109"/>
    </source>
</evidence>
<evidence type="ECO:0000256" key="2">
    <source>
        <dbReference type="ARBA" id="ARBA00012438"/>
    </source>
</evidence>
<dbReference type="Pfam" id="PF02518">
    <property type="entry name" value="HATPase_c"/>
    <property type="match status" value="1"/>
</dbReference>
<evidence type="ECO:0000256" key="5">
    <source>
        <dbReference type="ARBA" id="ARBA00022777"/>
    </source>
</evidence>